<organism evidence="1">
    <name type="scientific">Siphoviridae sp. ctXOZ1</name>
    <dbReference type="NCBI Taxonomy" id="2823585"/>
    <lineage>
        <taxon>Viruses</taxon>
        <taxon>Duplodnaviria</taxon>
        <taxon>Heunggongvirae</taxon>
        <taxon>Uroviricota</taxon>
        <taxon>Caudoviricetes</taxon>
    </lineage>
</organism>
<proteinExistence type="predicted"/>
<sequence length="35" mass="3792">MTRATAGWMFTQRLLPATGMAMCSLILRTSRSACG</sequence>
<evidence type="ECO:0000313" key="1">
    <source>
        <dbReference type="EMBL" id="DAD67211.1"/>
    </source>
</evidence>
<protein>
    <submittedName>
        <fullName evidence="1">Uncharacterized protein</fullName>
    </submittedName>
</protein>
<name>A0A8S5LBI2_9CAUD</name>
<dbReference type="EMBL" id="BK014672">
    <property type="protein sequence ID" value="DAD67211.1"/>
    <property type="molecule type" value="Genomic_DNA"/>
</dbReference>
<accession>A0A8S5LBI2</accession>
<reference evidence="1" key="1">
    <citation type="journal article" date="2021" name="Proc. Natl. Acad. Sci. U.S.A.">
        <title>A Catalog of Tens of Thousands of Viruses from Human Metagenomes Reveals Hidden Associations with Chronic Diseases.</title>
        <authorList>
            <person name="Tisza M.J."/>
            <person name="Buck C.B."/>
        </authorList>
    </citation>
    <scope>NUCLEOTIDE SEQUENCE</scope>
    <source>
        <strain evidence="1">CtXOZ1</strain>
    </source>
</reference>